<protein>
    <submittedName>
        <fullName evidence="10">Sodium- and chloride-dependent glycine transporter 2-like</fullName>
    </submittedName>
</protein>
<name>A0ABM0MUZ5_SACKO</name>
<organism evidence="9 10">
    <name type="scientific">Saccoglossus kowalevskii</name>
    <name type="common">Acorn worm</name>
    <dbReference type="NCBI Taxonomy" id="10224"/>
    <lineage>
        <taxon>Eukaryota</taxon>
        <taxon>Metazoa</taxon>
        <taxon>Hemichordata</taxon>
        <taxon>Enteropneusta</taxon>
        <taxon>Harrimaniidae</taxon>
        <taxon>Saccoglossus</taxon>
    </lineage>
</organism>
<proteinExistence type="inferred from homology"/>
<sequence>MQIPKCCGVSKSHEITSEEDSNYGDENVERGNWSGKLDFILSLIGYAVGMSNIWRFPILCYRNGGGAFLIPYVIFMMLCGMPLFFLEVAFGQFCSEGPITAWKVCRLFRGAGYAMIIITGLTTIYYNVLIMYILYYFIASFTAIPGVPWSECNNEWNTPACAIVQDHANITNNNTLLLHQLRNSGIHWDLALILLLTWLVIFMCLIRGIKTSGKVVYVTATFPYIVITILILRGVTLPGSLNGLKFFFIPRWELLASAKVWSDAATQVFFSLGPSWGGLLTMASYNKFHNNCLRDSVLVPIVNGATSIYCGIAVFSILGFLSKETGVELDKVVQAGPGLVFVVYPEALSRIPLSAFWSALFFLMMFTVCLDSQFVMVENVCSAFIDNFPKLLRPKKSLFVLFVCMVSYVLGLPMTTS</sequence>
<dbReference type="GeneID" id="100373142"/>
<dbReference type="PROSITE" id="PS50267">
    <property type="entry name" value="NA_NEUROTRAN_SYMP_3"/>
    <property type="match status" value="1"/>
</dbReference>
<evidence type="ECO:0000256" key="7">
    <source>
        <dbReference type="ARBA" id="ARBA00023180"/>
    </source>
</evidence>
<keyword evidence="6 8" id="KW-0472">Membrane</keyword>
<dbReference type="Pfam" id="PF00209">
    <property type="entry name" value="SNF"/>
    <property type="match status" value="1"/>
</dbReference>
<dbReference type="RefSeq" id="XP_006823836.1">
    <property type="nucleotide sequence ID" value="XM_006823773.1"/>
</dbReference>
<feature type="transmembrane region" description="Helical" evidence="8">
    <location>
        <begin position="264"/>
        <end position="285"/>
    </location>
</feature>
<evidence type="ECO:0000256" key="5">
    <source>
        <dbReference type="ARBA" id="ARBA00022989"/>
    </source>
</evidence>
<feature type="non-terminal residue" evidence="10">
    <location>
        <position position="417"/>
    </location>
</feature>
<comment type="subcellular location">
    <subcellularLocation>
        <location evidence="1">Membrane</location>
        <topology evidence="1">Multi-pass membrane protein</topology>
    </subcellularLocation>
</comment>
<evidence type="ECO:0000256" key="4">
    <source>
        <dbReference type="ARBA" id="ARBA00022692"/>
    </source>
</evidence>
<keyword evidence="3" id="KW-0813">Transport</keyword>
<evidence type="ECO:0000256" key="8">
    <source>
        <dbReference type="SAM" id="Phobius"/>
    </source>
</evidence>
<feature type="transmembrane region" description="Helical" evidence="8">
    <location>
        <begin position="398"/>
        <end position="416"/>
    </location>
</feature>
<keyword evidence="9" id="KW-1185">Reference proteome</keyword>
<dbReference type="PRINTS" id="PR00176">
    <property type="entry name" value="NANEUSMPORT"/>
</dbReference>
<keyword evidence="4 8" id="KW-0812">Transmembrane</keyword>
<reference evidence="10" key="1">
    <citation type="submission" date="2025-08" db="UniProtKB">
        <authorList>
            <consortium name="RefSeq"/>
        </authorList>
    </citation>
    <scope>IDENTIFICATION</scope>
    <source>
        <tissue evidence="10">Testes</tissue>
    </source>
</reference>
<keyword evidence="7" id="KW-0325">Glycoprotein</keyword>
<evidence type="ECO:0000256" key="3">
    <source>
        <dbReference type="ARBA" id="ARBA00022448"/>
    </source>
</evidence>
<feature type="transmembrane region" description="Helical" evidence="8">
    <location>
        <begin position="39"/>
        <end position="57"/>
    </location>
</feature>
<dbReference type="PANTHER" id="PTHR11616">
    <property type="entry name" value="SODIUM/CHLORIDE DEPENDENT TRANSPORTER"/>
    <property type="match status" value="1"/>
</dbReference>
<feature type="transmembrane region" description="Helical" evidence="8">
    <location>
        <begin position="355"/>
        <end position="377"/>
    </location>
</feature>
<dbReference type="Proteomes" id="UP000694865">
    <property type="component" value="Unplaced"/>
</dbReference>
<gene>
    <name evidence="10" type="primary">LOC100373142</name>
</gene>
<dbReference type="InterPro" id="IPR000175">
    <property type="entry name" value="Na/ntran_symport"/>
</dbReference>
<dbReference type="InterPro" id="IPR037272">
    <property type="entry name" value="SNS_sf"/>
</dbReference>
<accession>A0ABM0MUZ5</accession>
<feature type="transmembrane region" description="Helical" evidence="8">
    <location>
        <begin position="111"/>
        <end position="138"/>
    </location>
</feature>
<evidence type="ECO:0000313" key="9">
    <source>
        <dbReference type="Proteomes" id="UP000694865"/>
    </source>
</evidence>
<feature type="transmembrane region" description="Helical" evidence="8">
    <location>
        <begin position="297"/>
        <end position="321"/>
    </location>
</feature>
<feature type="transmembrane region" description="Helical" evidence="8">
    <location>
        <begin position="186"/>
        <end position="206"/>
    </location>
</feature>
<comment type="similarity">
    <text evidence="2">Belongs to the sodium:neurotransmitter symporter (SNF) (TC 2.A.22) family.</text>
</comment>
<feature type="transmembrane region" description="Helical" evidence="8">
    <location>
        <begin position="215"/>
        <end position="235"/>
    </location>
</feature>
<evidence type="ECO:0000313" key="10">
    <source>
        <dbReference type="RefSeq" id="XP_006823836.1"/>
    </source>
</evidence>
<evidence type="ECO:0000256" key="2">
    <source>
        <dbReference type="ARBA" id="ARBA00006459"/>
    </source>
</evidence>
<evidence type="ECO:0000256" key="6">
    <source>
        <dbReference type="ARBA" id="ARBA00023136"/>
    </source>
</evidence>
<dbReference type="PANTHER" id="PTHR11616:SF321">
    <property type="entry name" value="SODIUM-DEPENDENT NUTRIENT AMINO ACID TRANSPORTER 1-RELATED"/>
    <property type="match status" value="1"/>
</dbReference>
<evidence type="ECO:0000256" key="1">
    <source>
        <dbReference type="ARBA" id="ARBA00004141"/>
    </source>
</evidence>
<dbReference type="SUPFAM" id="SSF161070">
    <property type="entry name" value="SNF-like"/>
    <property type="match status" value="1"/>
</dbReference>
<keyword evidence="5 8" id="KW-1133">Transmembrane helix</keyword>
<feature type="transmembrane region" description="Helical" evidence="8">
    <location>
        <begin position="69"/>
        <end position="90"/>
    </location>
</feature>